<keyword evidence="1" id="KW-0378">Hydrolase</keyword>
<dbReference type="NCBIfam" id="TIGR01484">
    <property type="entry name" value="HAD-SF-IIB"/>
    <property type="match status" value="1"/>
</dbReference>
<dbReference type="GO" id="GO:0005829">
    <property type="term" value="C:cytosol"/>
    <property type="evidence" value="ECO:0007669"/>
    <property type="project" value="TreeGrafter"/>
</dbReference>
<organism evidence="1">
    <name type="scientific">uncultured Candidatus Melainabacteria bacterium</name>
    <dbReference type="NCBI Taxonomy" id="2682970"/>
    <lineage>
        <taxon>Bacteria</taxon>
        <taxon>Bacillati</taxon>
        <taxon>Candidatus Melainabacteria</taxon>
        <taxon>environmental samples</taxon>
    </lineage>
</organism>
<reference evidence="1" key="1">
    <citation type="journal article" date="2020" name="J. ISSAAS">
        <title>Lactobacilli and other gastrointestinal microbiota of Peromyscus leucopus, reservoir host for agents of Lyme disease and other zoonoses in North America.</title>
        <authorList>
            <person name="Milovic A."/>
            <person name="Bassam K."/>
            <person name="Shao H."/>
            <person name="Chatzistamou I."/>
            <person name="Tufts D.M."/>
            <person name="Diuk-Wasser M."/>
            <person name="Barbour A.G."/>
        </authorList>
    </citation>
    <scope>NUCLEOTIDE SEQUENCE</scope>
    <source>
        <strain evidence="1">LL20</strain>
    </source>
</reference>
<dbReference type="Gene3D" id="3.30.1240.10">
    <property type="match status" value="1"/>
</dbReference>
<dbReference type="CDD" id="cd07516">
    <property type="entry name" value="HAD_Pase"/>
    <property type="match status" value="1"/>
</dbReference>
<gene>
    <name evidence="1" type="ORF">Melaina855_1800</name>
</gene>
<dbReference type="InterPro" id="IPR000150">
    <property type="entry name" value="Cof"/>
</dbReference>
<dbReference type="NCBIfam" id="TIGR00099">
    <property type="entry name" value="Cof-subfamily"/>
    <property type="match status" value="1"/>
</dbReference>
<dbReference type="SFLD" id="SFLDG01144">
    <property type="entry name" value="C2.B.4:_PGP_Like"/>
    <property type="match status" value="1"/>
</dbReference>
<dbReference type="Gene3D" id="3.40.50.1000">
    <property type="entry name" value="HAD superfamily/HAD-like"/>
    <property type="match status" value="1"/>
</dbReference>
<dbReference type="GO" id="GO:0000287">
    <property type="term" value="F:magnesium ion binding"/>
    <property type="evidence" value="ECO:0007669"/>
    <property type="project" value="TreeGrafter"/>
</dbReference>
<dbReference type="InterPro" id="IPR023214">
    <property type="entry name" value="HAD_sf"/>
</dbReference>
<sequence>MIKMIATDIDGTIFEWGKGFSPAVKACMQKLKGAGVKVVLVTGRMHSSAIHAAQELDLGTPVISYQGALIKDCDNTTLFQKTLSVDTAKKLIKWARENDVHINLYLDDKLYVENDNEIIKFYTDGKHIDYTVCNFDNLEIKDVNKILAIDLDDAEKVTGWVNELKKDYPELYIVKSTPYFCEICSGEAKKSLGVQYLCDMWGLKQEDILTIGDQNNDIDLVQAGGIGVAMGNGTDELKKCADYVTDTVENDGFVKAVEKFVLR</sequence>
<evidence type="ECO:0000313" key="1">
    <source>
        <dbReference type="EMBL" id="QGT49793.1"/>
    </source>
</evidence>
<dbReference type="InterPro" id="IPR006379">
    <property type="entry name" value="HAD-SF_hydro_IIB"/>
</dbReference>
<name>A0A650EJK2_9BACT</name>
<dbReference type="SFLD" id="SFLDG01140">
    <property type="entry name" value="C2.B:_Phosphomannomutase_and_P"/>
    <property type="match status" value="1"/>
</dbReference>
<dbReference type="AlphaFoldDB" id="A0A650EJK2"/>
<dbReference type="SFLD" id="SFLDS00003">
    <property type="entry name" value="Haloacid_Dehalogenase"/>
    <property type="match status" value="1"/>
</dbReference>
<dbReference type="EMBL" id="MN577570">
    <property type="protein sequence ID" value="QGT49793.1"/>
    <property type="molecule type" value="Genomic_DNA"/>
</dbReference>
<dbReference type="GO" id="GO:0016791">
    <property type="term" value="F:phosphatase activity"/>
    <property type="evidence" value="ECO:0007669"/>
    <property type="project" value="TreeGrafter"/>
</dbReference>
<dbReference type="SUPFAM" id="SSF56784">
    <property type="entry name" value="HAD-like"/>
    <property type="match status" value="1"/>
</dbReference>
<dbReference type="PANTHER" id="PTHR10000:SF8">
    <property type="entry name" value="HAD SUPERFAMILY HYDROLASE-LIKE, TYPE 3"/>
    <property type="match status" value="1"/>
</dbReference>
<dbReference type="PANTHER" id="PTHR10000">
    <property type="entry name" value="PHOSPHOSERINE PHOSPHATASE"/>
    <property type="match status" value="1"/>
</dbReference>
<dbReference type="InterPro" id="IPR036412">
    <property type="entry name" value="HAD-like_sf"/>
</dbReference>
<proteinExistence type="predicted"/>
<accession>A0A650EJK2</accession>
<dbReference type="Pfam" id="PF08282">
    <property type="entry name" value="Hydrolase_3"/>
    <property type="match status" value="1"/>
</dbReference>
<protein>
    <submittedName>
        <fullName evidence="1">Hydrolase</fullName>
    </submittedName>
</protein>